<feature type="transmembrane region" description="Helical" evidence="2">
    <location>
        <begin position="319"/>
        <end position="339"/>
    </location>
</feature>
<keyword evidence="2" id="KW-1133">Transmembrane helix</keyword>
<name>A0A446BSX3_9PEZI</name>
<sequence length="598" mass="64602">MASARWVRLAGRAFSVLFALLLASRVASAPVTSGTVTSGSVTISGPGVSDHGQPNLVCFPTKATDVLLFFLSNYVAHAATVKTAPGAQTLEVMVGMLISLFFPVLGMSRAFEVILGWSWKLSPKFPFLQFEADTLQTALKAGALVVAVRNQMWKPAATDGMLRDLRRPTEDDYLLGDISHDVQTRAGERSEAQTPLAPGDDSVKASASSGRSGGFKCSVRTLPGYPENDPGWFMFGTPNVHGGFKLPKGYDWLRLPRNTRVLPYGRPLIESQPASGETAEVRLPTSFSVAQPIIAIFQTVSAGWTLYKASGDQIDQFGFAAFGLTVTPYLLMSIINFLAQLAVPQHSSVYIVYSEVLAEAAARVGNPNVTGIVGQLTPDTSASPEYLNGWVSEEGERGVNVELQSNPEPAEEDGERQESTSAAAGVEREASISQPKEKQVEEILVPSHPRFERHHPPRDAKWKKWLTDPELAGASAVVVSLLLACTPLAVNGSLSKFRPGQKSTAAQRGVIIAWIICTALSQLTMSGLLMILMLAFMVPYAIRYDLRGEGFPFDVDDLKRIAMRTYAGLLIVGSAIPLAMFVTVGQELMQYGNCQYIG</sequence>
<reference evidence="4 5" key="1">
    <citation type="submission" date="2018-04" db="EMBL/GenBank/DDBJ databases">
        <authorList>
            <person name="Huttner S."/>
            <person name="Dainat J."/>
        </authorList>
    </citation>
    <scope>NUCLEOTIDE SEQUENCE [LARGE SCALE GENOMIC DNA]</scope>
</reference>
<organism evidence="4 5">
    <name type="scientific">Thermothielavioides terrestris</name>
    <dbReference type="NCBI Taxonomy" id="2587410"/>
    <lineage>
        <taxon>Eukaryota</taxon>
        <taxon>Fungi</taxon>
        <taxon>Dikarya</taxon>
        <taxon>Ascomycota</taxon>
        <taxon>Pezizomycotina</taxon>
        <taxon>Sordariomycetes</taxon>
        <taxon>Sordariomycetidae</taxon>
        <taxon>Sordariales</taxon>
        <taxon>Chaetomiaceae</taxon>
        <taxon>Thermothielavioides</taxon>
    </lineage>
</organism>
<evidence type="ECO:0000256" key="2">
    <source>
        <dbReference type="SAM" id="Phobius"/>
    </source>
</evidence>
<gene>
    <name evidence="4" type="ORF">TT172_LOCUS7997</name>
</gene>
<feature type="transmembrane region" description="Helical" evidence="2">
    <location>
        <begin position="471"/>
        <end position="490"/>
    </location>
</feature>
<feature type="chain" id="PRO_5019154410" evidence="3">
    <location>
        <begin position="29"/>
        <end position="598"/>
    </location>
</feature>
<accession>A0A446BSX3</accession>
<feature type="signal peptide" evidence="3">
    <location>
        <begin position="1"/>
        <end position="28"/>
    </location>
</feature>
<dbReference type="Proteomes" id="UP000289323">
    <property type="component" value="Unassembled WGS sequence"/>
</dbReference>
<evidence type="ECO:0000313" key="4">
    <source>
        <dbReference type="EMBL" id="SPQ25578.1"/>
    </source>
</evidence>
<proteinExistence type="predicted"/>
<evidence type="ECO:0000313" key="5">
    <source>
        <dbReference type="Proteomes" id="UP000289323"/>
    </source>
</evidence>
<evidence type="ECO:0000256" key="3">
    <source>
        <dbReference type="SAM" id="SignalP"/>
    </source>
</evidence>
<keyword evidence="3" id="KW-0732">Signal</keyword>
<keyword evidence="2" id="KW-0472">Membrane</keyword>
<protein>
    <submittedName>
        <fullName evidence="4">E8255ba8-f2b8-47f5-be95-3978830ef72b</fullName>
    </submittedName>
</protein>
<feature type="transmembrane region" description="Helical" evidence="2">
    <location>
        <begin position="511"/>
        <end position="541"/>
    </location>
</feature>
<feature type="compositionally biased region" description="Basic and acidic residues" evidence="1">
    <location>
        <begin position="426"/>
        <end position="439"/>
    </location>
</feature>
<evidence type="ECO:0000256" key="1">
    <source>
        <dbReference type="SAM" id="MobiDB-lite"/>
    </source>
</evidence>
<feature type="region of interest" description="Disordered" evidence="1">
    <location>
        <begin position="405"/>
        <end position="439"/>
    </location>
</feature>
<dbReference type="AlphaFoldDB" id="A0A446BSX3"/>
<feature type="region of interest" description="Disordered" evidence="1">
    <location>
        <begin position="184"/>
        <end position="213"/>
    </location>
</feature>
<feature type="transmembrane region" description="Helical" evidence="2">
    <location>
        <begin position="561"/>
        <end position="582"/>
    </location>
</feature>
<keyword evidence="2" id="KW-0812">Transmembrane</keyword>
<dbReference type="EMBL" id="OUUZ01000015">
    <property type="protein sequence ID" value="SPQ25578.1"/>
    <property type="molecule type" value="Genomic_DNA"/>
</dbReference>